<proteinExistence type="predicted"/>
<keyword evidence="2" id="KW-0808">Transferase</keyword>
<dbReference type="PANTHER" id="PTHR14647:SF86">
    <property type="entry name" value="GALACTOSE-3-O-SULFOTRANSFERASE"/>
    <property type="match status" value="1"/>
</dbReference>
<dbReference type="Pfam" id="PF06990">
    <property type="entry name" value="Gal-3-0_sulfotr"/>
    <property type="match status" value="1"/>
</dbReference>
<keyword evidence="4" id="KW-0735">Signal-anchor</keyword>
<dbReference type="OrthoDB" id="514299at2759"/>
<dbReference type="AlphaFoldDB" id="A0A9Q1BXZ3"/>
<evidence type="ECO:0000256" key="8">
    <source>
        <dbReference type="ARBA" id="ARBA00023180"/>
    </source>
</evidence>
<evidence type="ECO:0000256" key="3">
    <source>
        <dbReference type="ARBA" id="ARBA00022692"/>
    </source>
</evidence>
<dbReference type="GO" id="GO:0001733">
    <property type="term" value="F:galactosylceramide sulfotransferase activity"/>
    <property type="evidence" value="ECO:0007669"/>
    <property type="project" value="InterPro"/>
</dbReference>
<accession>A0A9Q1BXZ3</accession>
<evidence type="ECO:0000256" key="2">
    <source>
        <dbReference type="ARBA" id="ARBA00022679"/>
    </source>
</evidence>
<sequence>MCWEFMDTGYFTANARIKQVELSQETNDNLTAWNEGDMMLYNQFNKSLWRKMEESGFERMKLKL</sequence>
<evidence type="ECO:0000256" key="4">
    <source>
        <dbReference type="ARBA" id="ARBA00022968"/>
    </source>
</evidence>
<dbReference type="Proteomes" id="UP001152320">
    <property type="component" value="Chromosome 10"/>
</dbReference>
<evidence type="ECO:0000256" key="5">
    <source>
        <dbReference type="ARBA" id="ARBA00022989"/>
    </source>
</evidence>
<name>A0A9Q1BXZ3_HOLLE</name>
<gene>
    <name evidence="9" type="ORF">HOLleu_22015</name>
</gene>
<dbReference type="EMBL" id="JAIZAY010000010">
    <property type="protein sequence ID" value="KAJ8034961.1"/>
    <property type="molecule type" value="Genomic_DNA"/>
</dbReference>
<keyword evidence="3" id="KW-0812">Transmembrane</keyword>
<organism evidence="9 10">
    <name type="scientific">Holothuria leucospilota</name>
    <name type="common">Black long sea cucumber</name>
    <name type="synonym">Mertensiothuria leucospilota</name>
    <dbReference type="NCBI Taxonomy" id="206669"/>
    <lineage>
        <taxon>Eukaryota</taxon>
        <taxon>Metazoa</taxon>
        <taxon>Echinodermata</taxon>
        <taxon>Eleutherozoa</taxon>
        <taxon>Echinozoa</taxon>
        <taxon>Holothuroidea</taxon>
        <taxon>Aspidochirotacea</taxon>
        <taxon>Aspidochirotida</taxon>
        <taxon>Holothuriidae</taxon>
        <taxon>Holothuria</taxon>
    </lineage>
</organism>
<evidence type="ECO:0000256" key="7">
    <source>
        <dbReference type="ARBA" id="ARBA00023136"/>
    </source>
</evidence>
<protein>
    <submittedName>
        <fullName evidence="9">Galactosylceramide sulfotransferase</fullName>
    </submittedName>
</protein>
<evidence type="ECO:0000313" key="10">
    <source>
        <dbReference type="Proteomes" id="UP001152320"/>
    </source>
</evidence>
<comment type="caution">
    <text evidence="9">The sequence shown here is derived from an EMBL/GenBank/DDBJ whole genome shotgun (WGS) entry which is preliminary data.</text>
</comment>
<keyword evidence="7" id="KW-0472">Membrane</keyword>
<keyword evidence="5" id="KW-1133">Transmembrane helix</keyword>
<keyword evidence="8" id="KW-0325">Glycoprotein</keyword>
<reference evidence="9" key="1">
    <citation type="submission" date="2021-10" db="EMBL/GenBank/DDBJ databases">
        <title>Tropical sea cucumber genome reveals ecological adaptation and Cuvierian tubules defense mechanism.</title>
        <authorList>
            <person name="Chen T."/>
        </authorList>
    </citation>
    <scope>NUCLEOTIDE SEQUENCE</scope>
    <source>
        <strain evidence="9">Nanhai2018</strain>
        <tissue evidence="9">Muscle</tissue>
    </source>
</reference>
<dbReference type="PANTHER" id="PTHR14647">
    <property type="entry name" value="GALACTOSE-3-O-SULFOTRANSFERASE"/>
    <property type="match status" value="1"/>
</dbReference>
<keyword evidence="6" id="KW-0333">Golgi apparatus</keyword>
<comment type="subcellular location">
    <subcellularLocation>
        <location evidence="1">Golgi apparatus membrane</location>
        <topology evidence="1">Single-pass type II membrane protein</topology>
    </subcellularLocation>
</comment>
<evidence type="ECO:0000256" key="6">
    <source>
        <dbReference type="ARBA" id="ARBA00023034"/>
    </source>
</evidence>
<dbReference type="InterPro" id="IPR009729">
    <property type="entry name" value="Gal-3-0_sulfotransfrase"/>
</dbReference>
<dbReference type="GO" id="GO:0000139">
    <property type="term" value="C:Golgi membrane"/>
    <property type="evidence" value="ECO:0007669"/>
    <property type="project" value="UniProtKB-SubCell"/>
</dbReference>
<evidence type="ECO:0000313" key="9">
    <source>
        <dbReference type="EMBL" id="KAJ8034961.1"/>
    </source>
</evidence>
<evidence type="ECO:0000256" key="1">
    <source>
        <dbReference type="ARBA" id="ARBA00004323"/>
    </source>
</evidence>
<dbReference type="GO" id="GO:0009247">
    <property type="term" value="P:glycolipid biosynthetic process"/>
    <property type="evidence" value="ECO:0007669"/>
    <property type="project" value="InterPro"/>
</dbReference>
<keyword evidence="10" id="KW-1185">Reference proteome</keyword>